<dbReference type="PRINTS" id="PR01320">
    <property type="entry name" value="KIRCHANNEL"/>
</dbReference>
<dbReference type="Pfam" id="PF17655">
    <property type="entry name" value="IRK_C"/>
    <property type="match status" value="1"/>
</dbReference>
<comment type="subcellular location">
    <subcellularLocation>
        <location evidence="1 12">Membrane</location>
        <topology evidence="1 12">Multi-pass membrane protein</topology>
    </subcellularLocation>
</comment>
<keyword evidence="5 12" id="KW-0851">Voltage-gated channel</keyword>
<dbReference type="GeneTree" id="ENSGT01140000282491"/>
<dbReference type="SUPFAM" id="SSF81296">
    <property type="entry name" value="E set domains"/>
    <property type="match status" value="1"/>
</dbReference>
<feature type="transmembrane region" description="Helical" evidence="13">
    <location>
        <begin position="146"/>
        <end position="170"/>
    </location>
</feature>
<dbReference type="InterPro" id="IPR040445">
    <property type="entry name" value="Kir_TM"/>
</dbReference>
<evidence type="ECO:0000256" key="12">
    <source>
        <dbReference type="RuleBase" id="RU003822"/>
    </source>
</evidence>
<dbReference type="Pfam" id="PF01007">
    <property type="entry name" value="IRK"/>
    <property type="match status" value="1"/>
</dbReference>
<keyword evidence="10 12" id="KW-0407">Ion channel</keyword>
<dbReference type="GO" id="GO:0034765">
    <property type="term" value="P:regulation of monoatomic ion transmembrane transport"/>
    <property type="evidence" value="ECO:0007669"/>
    <property type="project" value="InterPro"/>
</dbReference>
<dbReference type="SUPFAM" id="SSF81324">
    <property type="entry name" value="Voltage-gated potassium channels"/>
    <property type="match status" value="1"/>
</dbReference>
<dbReference type="GO" id="GO:1990573">
    <property type="term" value="P:potassium ion import across plasma membrane"/>
    <property type="evidence" value="ECO:0007669"/>
    <property type="project" value="InterPro"/>
</dbReference>
<dbReference type="InterPro" id="IPR014756">
    <property type="entry name" value="Ig_E-set"/>
</dbReference>
<feature type="transmembrane region" description="Helical" evidence="13">
    <location>
        <begin position="110"/>
        <end position="134"/>
    </location>
</feature>
<keyword evidence="9 13" id="KW-0472">Membrane</keyword>
<dbReference type="PIRSF" id="PIRSF005465">
    <property type="entry name" value="GIRK_kir"/>
    <property type="match status" value="1"/>
</dbReference>
<dbReference type="Ensembl" id="ENSEEET00000059673.1">
    <property type="protein sequence ID" value="ENSEEEP00000055113.1"/>
    <property type="gene ID" value="ENSEEEG00000025414.1"/>
</dbReference>
<evidence type="ECO:0000256" key="4">
    <source>
        <dbReference type="ARBA" id="ARBA00022692"/>
    </source>
</evidence>
<keyword evidence="6 12" id="KW-0630">Potassium</keyword>
<dbReference type="GO" id="GO:0034702">
    <property type="term" value="C:monoatomic ion channel complex"/>
    <property type="evidence" value="ECO:0007669"/>
    <property type="project" value="UniProtKB-KW"/>
</dbReference>
<evidence type="ECO:0000256" key="10">
    <source>
        <dbReference type="ARBA" id="ARBA00023303"/>
    </source>
</evidence>
<sequence length="369" mass="42470">YKPSHLGLSVLPQLLRDYQNEWRIQRNRLVTKDGHCNIGYANVRYSSWLSYMLDLWTTLVEIRWTFLIFYFIASFLLSWFIIGLIWYWAAYANGDLTWQNPSVNHSYCVINVYGLTSAFLFSLETQTFIMTIGYTARVITPYCPGALVVLNIQTLIGTLVKCYWCGVVIAKMASPKKRAKTINFSEKAVISPRNGALCLQIRVANLRKTILVGSQIYGKMFRTTVTPDGETIIMDQITVDFMVDAGKDNLFFVCPLTLYHVIDRTSPFFEMAADTLHQQQFELVVFLDGTDETTNFSCQARTSYIPREIMWGYEFFPIISRSKEGTYCVDFSMLARLVPTPTPHCIFCFSNERAHHYDPRGTLYLQEAV</sequence>
<keyword evidence="8 12" id="KW-0406">Ion transport</keyword>
<evidence type="ECO:0000256" key="7">
    <source>
        <dbReference type="ARBA" id="ARBA00022989"/>
    </source>
</evidence>
<comment type="catalytic activity">
    <reaction evidence="11">
        <text>K(+)(in) = K(+)(out)</text>
        <dbReference type="Rhea" id="RHEA:29463"/>
        <dbReference type="ChEBI" id="CHEBI:29103"/>
    </reaction>
</comment>
<dbReference type="InterPro" id="IPR041647">
    <property type="entry name" value="IRK_C"/>
</dbReference>
<evidence type="ECO:0000256" key="1">
    <source>
        <dbReference type="ARBA" id="ARBA00004141"/>
    </source>
</evidence>
<accession>A0AAY5EE52</accession>
<dbReference type="Proteomes" id="UP000314983">
    <property type="component" value="Chromosome 4"/>
</dbReference>
<dbReference type="FunFam" id="2.60.40.1400:FF:000002">
    <property type="entry name" value="ATP-sensitive inward rectifier potassium channel 1"/>
    <property type="match status" value="1"/>
</dbReference>
<dbReference type="InterPro" id="IPR003268">
    <property type="entry name" value="K_chnl_inward-rec_Kir1.1"/>
</dbReference>
<evidence type="ECO:0000256" key="3">
    <source>
        <dbReference type="ARBA" id="ARBA00022538"/>
    </source>
</evidence>
<evidence type="ECO:0000256" key="6">
    <source>
        <dbReference type="ARBA" id="ARBA00022958"/>
    </source>
</evidence>
<feature type="transmembrane region" description="Helical" evidence="13">
    <location>
        <begin position="64"/>
        <end position="89"/>
    </location>
</feature>
<reference evidence="16" key="3">
    <citation type="submission" date="2025-09" db="UniProtKB">
        <authorList>
            <consortium name="Ensembl"/>
        </authorList>
    </citation>
    <scope>IDENTIFICATION</scope>
</reference>
<evidence type="ECO:0000259" key="15">
    <source>
        <dbReference type="Pfam" id="PF17655"/>
    </source>
</evidence>
<evidence type="ECO:0000256" key="9">
    <source>
        <dbReference type="ARBA" id="ARBA00023136"/>
    </source>
</evidence>
<evidence type="ECO:0000259" key="14">
    <source>
        <dbReference type="Pfam" id="PF01007"/>
    </source>
</evidence>
<keyword evidence="7 13" id="KW-1133">Transmembrane helix</keyword>
<evidence type="ECO:0000313" key="16">
    <source>
        <dbReference type="Ensembl" id="ENSEEEP00000055113.1"/>
    </source>
</evidence>
<keyword evidence="3 12" id="KW-0633">Potassium transport</keyword>
<dbReference type="InterPro" id="IPR016449">
    <property type="entry name" value="K_chnl_inward-rec_Kir"/>
</dbReference>
<reference evidence="16 17" key="1">
    <citation type="submission" date="2020-05" db="EMBL/GenBank/DDBJ databases">
        <title>Electrophorus electricus (electric eel) genome, fEleEle1, primary haplotype.</title>
        <authorList>
            <person name="Myers G."/>
            <person name="Meyer A."/>
            <person name="Fedrigo O."/>
            <person name="Formenti G."/>
            <person name="Rhie A."/>
            <person name="Tracey A."/>
            <person name="Sims Y."/>
            <person name="Jarvis E.D."/>
        </authorList>
    </citation>
    <scope>NUCLEOTIDE SEQUENCE [LARGE SCALE GENOMIC DNA]</scope>
</reference>
<evidence type="ECO:0000256" key="5">
    <source>
        <dbReference type="ARBA" id="ARBA00022882"/>
    </source>
</evidence>
<dbReference type="PRINTS" id="PR01321">
    <property type="entry name" value="KIR11CHANNEL"/>
</dbReference>
<evidence type="ECO:0000256" key="2">
    <source>
        <dbReference type="ARBA" id="ARBA00022448"/>
    </source>
</evidence>
<evidence type="ECO:0008006" key="18">
    <source>
        <dbReference type="Google" id="ProtNLM"/>
    </source>
</evidence>
<name>A0AAY5EE52_ELEEL</name>
<dbReference type="AlphaFoldDB" id="A0AAY5EE52"/>
<dbReference type="Gene3D" id="1.10.287.70">
    <property type="match status" value="1"/>
</dbReference>
<keyword evidence="2 12" id="KW-0813">Transport</keyword>
<evidence type="ECO:0000313" key="17">
    <source>
        <dbReference type="Proteomes" id="UP000314983"/>
    </source>
</evidence>
<feature type="domain" description="Potassium channel inwardly rectifying transmembrane" evidence="14">
    <location>
        <begin position="30"/>
        <end position="175"/>
    </location>
</feature>
<evidence type="ECO:0000256" key="8">
    <source>
        <dbReference type="ARBA" id="ARBA00023065"/>
    </source>
</evidence>
<comment type="similarity">
    <text evidence="12">Belongs to the inward rectifier-type potassium channel (TC 1.A.2.1) family.</text>
</comment>
<proteinExistence type="inferred from homology"/>
<dbReference type="Gene3D" id="2.60.40.1400">
    <property type="entry name" value="G protein-activated inward rectifier potassium channel 1"/>
    <property type="match status" value="1"/>
</dbReference>
<dbReference type="GO" id="GO:0007399">
    <property type="term" value="P:nervous system development"/>
    <property type="evidence" value="ECO:0007669"/>
    <property type="project" value="UniProtKB-ARBA"/>
</dbReference>
<reference evidence="16" key="2">
    <citation type="submission" date="2025-08" db="UniProtKB">
        <authorList>
            <consortium name="Ensembl"/>
        </authorList>
    </citation>
    <scope>IDENTIFICATION</scope>
</reference>
<keyword evidence="17" id="KW-1185">Reference proteome</keyword>
<dbReference type="InterPro" id="IPR013518">
    <property type="entry name" value="K_chnl_inward-rec_Kir_cyto"/>
</dbReference>
<organism evidence="16 17">
    <name type="scientific">Electrophorus electricus</name>
    <name type="common">Electric eel</name>
    <name type="synonym">Gymnotus electricus</name>
    <dbReference type="NCBI Taxonomy" id="8005"/>
    <lineage>
        <taxon>Eukaryota</taxon>
        <taxon>Metazoa</taxon>
        <taxon>Chordata</taxon>
        <taxon>Craniata</taxon>
        <taxon>Vertebrata</taxon>
        <taxon>Euteleostomi</taxon>
        <taxon>Actinopterygii</taxon>
        <taxon>Neopterygii</taxon>
        <taxon>Teleostei</taxon>
        <taxon>Ostariophysi</taxon>
        <taxon>Gymnotiformes</taxon>
        <taxon>Gymnotoidei</taxon>
        <taxon>Gymnotidae</taxon>
        <taxon>Electrophorus</taxon>
    </lineage>
</organism>
<dbReference type="PANTHER" id="PTHR11767:SF6">
    <property type="entry name" value="ATP-SENSITIVE INWARD RECTIFIER POTASSIUM CHANNEL 1"/>
    <property type="match status" value="1"/>
</dbReference>
<evidence type="ECO:0000256" key="13">
    <source>
        <dbReference type="SAM" id="Phobius"/>
    </source>
</evidence>
<feature type="domain" description="Inward rectifier potassium channel C-terminal" evidence="15">
    <location>
        <begin position="182"/>
        <end position="353"/>
    </location>
</feature>
<dbReference type="GO" id="GO:0005886">
    <property type="term" value="C:plasma membrane"/>
    <property type="evidence" value="ECO:0007669"/>
    <property type="project" value="TreeGrafter"/>
</dbReference>
<dbReference type="PANTHER" id="PTHR11767">
    <property type="entry name" value="INWARD RECTIFIER POTASSIUM CHANNEL"/>
    <property type="match status" value="1"/>
</dbReference>
<keyword evidence="4 12" id="KW-0812">Transmembrane</keyword>
<protein>
    <recommendedName>
        <fullName evidence="18">Potassium inwardly rectifying channel subfamily J member 1a, tandem duplicate 6</fullName>
    </recommendedName>
</protein>
<dbReference type="GO" id="GO:0015272">
    <property type="term" value="F:ATP-activated inward rectifier potassium channel activity"/>
    <property type="evidence" value="ECO:0007669"/>
    <property type="project" value="TreeGrafter"/>
</dbReference>
<evidence type="ECO:0000256" key="11">
    <source>
        <dbReference type="ARBA" id="ARBA00034430"/>
    </source>
</evidence>